<evidence type="ECO:0000256" key="8">
    <source>
        <dbReference type="ARBA" id="ARBA00022967"/>
    </source>
</evidence>
<evidence type="ECO:0000256" key="10">
    <source>
        <dbReference type="ARBA" id="ARBA00022989"/>
    </source>
</evidence>
<comment type="function">
    <text evidence="16">Core subunit of the mitochondrial membrane respiratory chain NADH dehydrogenase (Complex I) which catalyzes electron transfer from NADH through the respiratory chain, using ubiquinone as an electron acceptor. Essential for the catalytic activity and assembly of complex I.</text>
</comment>
<dbReference type="InterPro" id="IPR010227">
    <property type="entry name" value="NADH_Q_OxRdtase_chainM/4"/>
</dbReference>
<geneLocation type="mitochondrion" evidence="19"/>
<sequence length="465" mass="52423">MLKIMLPTIMLLPMTMLCKPKQLWTTMLIHSFGIAFLSLQWFKPSMEFTSFSNHYLGVDQISAPLLILTCWLSPLMILASQNHLTKEPVSRKRTFIFTIILLQTSLILAFSATELIMFFTTFEATLIPTLMIITRWGNQMERLNAGTYFLFYTLIGSLPLLIALLSLHVQNGTLSLCTIQLNQHAMLNSWTHTTWWFALLMAFMIKMPLYGLHLWLPKAHVEAPIAGSMILAAVLLKLGGYGIIRIMMTLDPLSKTLSYPFMVLALWGIVMTSSVCLHQTDLKSLIAYSSVSHMGLVTAAALTQTHWAHTGAITLMIAHGLTSSMLFCLANTNYERTHNRTLLIARNMQLFLPLMGTWWLLASLANMAIPPTINLMGELTIIASLFNWSNITILMTGLGTLLTATYTLHMLSTTQWGKTPSYIKTIPPTHTREHLLMTLHTMPMALLMLKPELIWGAFHCTMFLK</sequence>
<feature type="transmembrane region" description="Helical" evidence="16">
    <location>
        <begin position="93"/>
        <end position="110"/>
    </location>
</feature>
<dbReference type="Pfam" id="PF00361">
    <property type="entry name" value="Proton_antipo_M"/>
    <property type="match status" value="1"/>
</dbReference>
<dbReference type="InterPro" id="IPR000260">
    <property type="entry name" value="NADH4_N"/>
</dbReference>
<proteinExistence type="inferred from homology"/>
<evidence type="ECO:0000256" key="16">
    <source>
        <dbReference type="RuleBase" id="RU003297"/>
    </source>
</evidence>
<dbReference type="PRINTS" id="PR01437">
    <property type="entry name" value="NUOXDRDTASE4"/>
</dbReference>
<keyword evidence="8" id="KW-1278">Translocase</keyword>
<feature type="domain" description="NADH:ubiquinone oxidoreductase chain 4 N-terminal" evidence="18">
    <location>
        <begin position="1"/>
        <end position="109"/>
    </location>
</feature>
<organism evidence="19">
    <name type="scientific">Platysternon megacephalum peguense</name>
    <dbReference type="NCBI Taxonomy" id="1419816"/>
    <lineage>
        <taxon>Eukaryota</taxon>
        <taxon>Metazoa</taxon>
        <taxon>Chordata</taxon>
        <taxon>Craniata</taxon>
        <taxon>Vertebrata</taxon>
        <taxon>Euteleostomi</taxon>
        <taxon>Archelosauria</taxon>
        <taxon>Testudinata</taxon>
        <taxon>Testudines</taxon>
        <taxon>Cryptodira</taxon>
        <taxon>Durocryptodira</taxon>
        <taxon>Testudinoidea</taxon>
        <taxon>Platysternidae</taxon>
        <taxon>Platysternon</taxon>
    </lineage>
</organism>
<evidence type="ECO:0000256" key="12">
    <source>
        <dbReference type="ARBA" id="ARBA00023075"/>
    </source>
</evidence>
<feature type="transmembrane region" description="Helical" evidence="16">
    <location>
        <begin position="21"/>
        <end position="41"/>
    </location>
</feature>
<feature type="transmembrane region" description="Helical" evidence="16">
    <location>
        <begin position="228"/>
        <end position="247"/>
    </location>
</feature>
<keyword evidence="14 16" id="KW-0472">Membrane</keyword>
<dbReference type="InterPro" id="IPR003918">
    <property type="entry name" value="NADH_UbQ_OxRdtase"/>
</dbReference>
<protein>
    <recommendedName>
        <fullName evidence="4 16">NADH-ubiquinone oxidoreductase chain 4</fullName>
        <ecNumber evidence="3 16">7.1.1.2</ecNumber>
    </recommendedName>
</protein>
<dbReference type="InterPro" id="IPR001750">
    <property type="entry name" value="ND/Mrp_TM"/>
</dbReference>
<dbReference type="NCBIfam" id="TIGR01972">
    <property type="entry name" value="NDH_I_M"/>
    <property type="match status" value="1"/>
</dbReference>
<feature type="transmembrane region" description="Helical" evidence="16">
    <location>
        <begin position="350"/>
        <end position="369"/>
    </location>
</feature>
<feature type="transmembrane region" description="Helical" evidence="16">
    <location>
        <begin position="381"/>
        <end position="408"/>
    </location>
</feature>
<comment type="similarity">
    <text evidence="2 16">Belongs to the complex I subunit 4 family.</text>
</comment>
<feature type="transmembrane region" description="Helical" evidence="16">
    <location>
        <begin position="195"/>
        <end position="216"/>
    </location>
</feature>
<keyword evidence="12 16" id="KW-0830">Ubiquinone</keyword>
<name>A0A8K1QZF7_9SAUR</name>
<dbReference type="EMBL" id="MH822616">
    <property type="protein sequence ID" value="UEC44207.1"/>
    <property type="molecule type" value="Genomic_DNA"/>
</dbReference>
<feature type="transmembrane region" description="Helical" evidence="16">
    <location>
        <begin position="61"/>
        <end position="81"/>
    </location>
</feature>
<dbReference type="GO" id="GO:0042773">
    <property type="term" value="P:ATP synthesis coupled electron transport"/>
    <property type="evidence" value="ECO:0007669"/>
    <property type="project" value="InterPro"/>
</dbReference>
<feature type="transmembrane region" description="Helical" evidence="16">
    <location>
        <begin position="149"/>
        <end position="169"/>
    </location>
</feature>
<comment type="catalytic activity">
    <reaction evidence="15 16">
        <text>a ubiquinone + NADH + 5 H(+)(in) = a ubiquinol + NAD(+) + 4 H(+)(out)</text>
        <dbReference type="Rhea" id="RHEA:29091"/>
        <dbReference type="Rhea" id="RHEA-COMP:9565"/>
        <dbReference type="Rhea" id="RHEA-COMP:9566"/>
        <dbReference type="ChEBI" id="CHEBI:15378"/>
        <dbReference type="ChEBI" id="CHEBI:16389"/>
        <dbReference type="ChEBI" id="CHEBI:17976"/>
        <dbReference type="ChEBI" id="CHEBI:57540"/>
        <dbReference type="ChEBI" id="CHEBI:57945"/>
        <dbReference type="EC" id="7.1.1.2"/>
    </reaction>
</comment>
<evidence type="ECO:0000256" key="2">
    <source>
        <dbReference type="ARBA" id="ARBA00009025"/>
    </source>
</evidence>
<dbReference type="Pfam" id="PF01059">
    <property type="entry name" value="Oxidored_q5_N"/>
    <property type="match status" value="1"/>
</dbReference>
<dbReference type="GO" id="GO:0015990">
    <property type="term" value="P:electron transport coupled proton transport"/>
    <property type="evidence" value="ECO:0007669"/>
    <property type="project" value="TreeGrafter"/>
</dbReference>
<comment type="subcellular location">
    <subcellularLocation>
        <location evidence="1 16">Mitochondrion membrane</location>
        <topology evidence="1 16">Multi-pass membrane protein</topology>
    </subcellularLocation>
</comment>
<evidence type="ECO:0000256" key="14">
    <source>
        <dbReference type="ARBA" id="ARBA00023136"/>
    </source>
</evidence>
<keyword evidence="5 16" id="KW-0813">Transport</keyword>
<evidence type="ECO:0000256" key="6">
    <source>
        <dbReference type="ARBA" id="ARBA00022660"/>
    </source>
</evidence>
<evidence type="ECO:0000256" key="3">
    <source>
        <dbReference type="ARBA" id="ARBA00012944"/>
    </source>
</evidence>
<evidence type="ECO:0000256" key="11">
    <source>
        <dbReference type="ARBA" id="ARBA00023027"/>
    </source>
</evidence>
<dbReference type="PANTHER" id="PTHR43507">
    <property type="entry name" value="NADH-UBIQUINONE OXIDOREDUCTASE CHAIN 4"/>
    <property type="match status" value="1"/>
</dbReference>
<evidence type="ECO:0000256" key="4">
    <source>
        <dbReference type="ARBA" id="ARBA00021006"/>
    </source>
</evidence>
<keyword evidence="13 16" id="KW-0496">Mitochondrion</keyword>
<evidence type="ECO:0000313" key="19">
    <source>
        <dbReference type="EMBL" id="UEC44207.1"/>
    </source>
</evidence>
<dbReference type="GO" id="GO:0048039">
    <property type="term" value="F:ubiquinone binding"/>
    <property type="evidence" value="ECO:0007669"/>
    <property type="project" value="TreeGrafter"/>
</dbReference>
<evidence type="ECO:0000256" key="1">
    <source>
        <dbReference type="ARBA" id="ARBA00004225"/>
    </source>
</evidence>
<keyword evidence="11 16" id="KW-0520">NAD</keyword>
<feature type="transmembrane region" description="Helical" evidence="16">
    <location>
        <begin position="259"/>
        <end position="278"/>
    </location>
</feature>
<keyword evidence="6 16" id="KW-0679">Respiratory chain</keyword>
<keyword evidence="7 16" id="KW-0812">Transmembrane</keyword>
<feature type="transmembrane region" description="Helical" evidence="16">
    <location>
        <begin position="116"/>
        <end position="137"/>
    </location>
</feature>
<evidence type="ECO:0000259" key="18">
    <source>
        <dbReference type="Pfam" id="PF01059"/>
    </source>
</evidence>
<keyword evidence="10 16" id="KW-1133">Transmembrane helix</keyword>
<feature type="transmembrane region" description="Helical" evidence="16">
    <location>
        <begin position="308"/>
        <end position="329"/>
    </location>
</feature>
<dbReference type="EC" id="7.1.1.2" evidence="3 16"/>
<evidence type="ECO:0000259" key="17">
    <source>
        <dbReference type="Pfam" id="PF00361"/>
    </source>
</evidence>
<evidence type="ECO:0000256" key="13">
    <source>
        <dbReference type="ARBA" id="ARBA00023128"/>
    </source>
</evidence>
<evidence type="ECO:0000256" key="15">
    <source>
        <dbReference type="ARBA" id="ARBA00049551"/>
    </source>
</evidence>
<accession>A0A8K1QZF7</accession>
<dbReference type="PANTHER" id="PTHR43507:SF20">
    <property type="entry name" value="NADH-UBIQUINONE OXIDOREDUCTASE CHAIN 4"/>
    <property type="match status" value="1"/>
</dbReference>
<dbReference type="GO" id="GO:0003954">
    <property type="term" value="F:NADH dehydrogenase activity"/>
    <property type="evidence" value="ECO:0007669"/>
    <property type="project" value="TreeGrafter"/>
</dbReference>
<feature type="transmembrane region" description="Helical" evidence="16">
    <location>
        <begin position="285"/>
        <end position="302"/>
    </location>
</feature>
<dbReference type="AlphaFoldDB" id="A0A8K1QZF7"/>
<dbReference type="GO" id="GO:0008137">
    <property type="term" value="F:NADH dehydrogenase (ubiquinone) activity"/>
    <property type="evidence" value="ECO:0007669"/>
    <property type="project" value="UniProtKB-UniRule"/>
</dbReference>
<gene>
    <name evidence="19" type="primary">ND4</name>
</gene>
<evidence type="ECO:0000256" key="9">
    <source>
        <dbReference type="ARBA" id="ARBA00022982"/>
    </source>
</evidence>
<evidence type="ECO:0000256" key="5">
    <source>
        <dbReference type="ARBA" id="ARBA00022448"/>
    </source>
</evidence>
<evidence type="ECO:0000256" key="7">
    <source>
        <dbReference type="ARBA" id="ARBA00022692"/>
    </source>
</evidence>
<dbReference type="GO" id="GO:0031966">
    <property type="term" value="C:mitochondrial membrane"/>
    <property type="evidence" value="ECO:0007669"/>
    <property type="project" value="UniProtKB-SubCell"/>
</dbReference>
<keyword evidence="9 16" id="KW-0249">Electron transport</keyword>
<feature type="domain" description="NADH:quinone oxidoreductase/Mrp antiporter transmembrane" evidence="17">
    <location>
        <begin position="112"/>
        <end position="402"/>
    </location>
</feature>
<reference evidence="19" key="1">
    <citation type="submission" date="2018-09" db="EMBL/GenBank/DDBJ databases">
        <title>Complete mitochondrial genome sequence of Platysternon megacephalum peguense (Testudines, Platysternidae).</title>
        <authorList>
            <person name="Luo H."/>
            <person name="Zhang M."/>
        </authorList>
    </citation>
    <scope>NUCLEOTIDE SEQUENCE</scope>
</reference>